<feature type="compositionally biased region" description="Basic and acidic residues" evidence="1">
    <location>
        <begin position="14"/>
        <end position="26"/>
    </location>
</feature>
<dbReference type="RefSeq" id="WP_346070503.1">
    <property type="nucleotide sequence ID" value="NZ_BAAANQ010000004.1"/>
</dbReference>
<dbReference type="Gene3D" id="2.30.110.10">
    <property type="entry name" value="Electron Transport, Fmn-binding Protein, Chain A"/>
    <property type="match status" value="1"/>
</dbReference>
<protein>
    <recommendedName>
        <fullName evidence="2">Pyridoxamine 5'-phosphate oxidase N-terminal domain-containing protein</fullName>
    </recommendedName>
</protein>
<comment type="caution">
    <text evidence="3">The sequence shown here is derived from an EMBL/GenBank/DDBJ whole genome shotgun (WGS) entry which is preliminary data.</text>
</comment>
<feature type="region of interest" description="Disordered" evidence="1">
    <location>
        <begin position="205"/>
        <end position="328"/>
    </location>
</feature>
<organism evidence="3 4">
    <name type="scientific">Streptomyces cheonanensis</name>
    <dbReference type="NCBI Taxonomy" id="312720"/>
    <lineage>
        <taxon>Bacteria</taxon>
        <taxon>Bacillati</taxon>
        <taxon>Actinomycetota</taxon>
        <taxon>Actinomycetes</taxon>
        <taxon>Kitasatosporales</taxon>
        <taxon>Streptomycetaceae</taxon>
        <taxon>Streptomyces</taxon>
    </lineage>
</organism>
<feature type="region of interest" description="Disordered" evidence="1">
    <location>
        <begin position="1"/>
        <end position="26"/>
    </location>
</feature>
<evidence type="ECO:0000256" key="1">
    <source>
        <dbReference type="SAM" id="MobiDB-lite"/>
    </source>
</evidence>
<evidence type="ECO:0000259" key="2">
    <source>
        <dbReference type="Pfam" id="PF01243"/>
    </source>
</evidence>
<feature type="compositionally biased region" description="Pro residues" evidence="1">
    <location>
        <begin position="233"/>
        <end position="287"/>
    </location>
</feature>
<proteinExistence type="predicted"/>
<sequence length="328" mass="35540">MNNGDDSARLPGSDGEHELQRQLGSEHRADRFYEEQLLDHLNERMREFVARAEMFFLATADRNGECDSSFRAGPPGFIHVLDHRSVAYPEYRGNGVHASMGNITENPHAGMLLMDFDRARIGLHINGRAHIVPDAELRALHPELPRDTAPGRRAELWVRVEVEEAYIHCAKHIPHLVKAPKRTARAWGSDDYRRKGGDFFGAARQAREARGEPGPRGTGTGTGTGPGAAPGTAQPPAPVPVQAPPPPPPAALPQPAPVPLPPPEPAPAPVAAPGLPLPPPSVPVPPPRAHDWQEQAERALAEAERRGPHEPPPDAGREHPHGAGWFGR</sequence>
<accession>A0ABP5GMT6</accession>
<feature type="compositionally biased region" description="Gly residues" evidence="1">
    <location>
        <begin position="214"/>
        <end position="228"/>
    </location>
</feature>
<evidence type="ECO:0000313" key="3">
    <source>
        <dbReference type="EMBL" id="GAA2051679.1"/>
    </source>
</evidence>
<dbReference type="SUPFAM" id="SSF50475">
    <property type="entry name" value="FMN-binding split barrel"/>
    <property type="match status" value="1"/>
</dbReference>
<dbReference type="PANTHER" id="PTHR42815:SF2">
    <property type="entry name" value="FAD-BINDING, PUTATIVE (AFU_ORTHOLOGUE AFUA_6G07600)-RELATED"/>
    <property type="match status" value="1"/>
</dbReference>
<feature type="compositionally biased region" description="Basic and acidic residues" evidence="1">
    <location>
        <begin position="288"/>
        <end position="321"/>
    </location>
</feature>
<dbReference type="InterPro" id="IPR011576">
    <property type="entry name" value="Pyridox_Oxase_N"/>
</dbReference>
<reference evidence="4" key="1">
    <citation type="journal article" date="2019" name="Int. J. Syst. Evol. Microbiol.">
        <title>The Global Catalogue of Microorganisms (GCM) 10K type strain sequencing project: providing services to taxonomists for standard genome sequencing and annotation.</title>
        <authorList>
            <consortium name="The Broad Institute Genomics Platform"/>
            <consortium name="The Broad Institute Genome Sequencing Center for Infectious Disease"/>
            <person name="Wu L."/>
            <person name="Ma J."/>
        </authorList>
    </citation>
    <scope>NUCLEOTIDE SEQUENCE [LARGE SCALE GENOMIC DNA]</scope>
    <source>
        <strain evidence="4">JCM 14549</strain>
    </source>
</reference>
<dbReference type="EMBL" id="BAAANQ010000004">
    <property type="protein sequence ID" value="GAA2051679.1"/>
    <property type="molecule type" value="Genomic_DNA"/>
</dbReference>
<evidence type="ECO:0000313" key="4">
    <source>
        <dbReference type="Proteomes" id="UP001403094"/>
    </source>
</evidence>
<dbReference type="Proteomes" id="UP001403094">
    <property type="component" value="Unassembled WGS sequence"/>
</dbReference>
<dbReference type="Pfam" id="PF01243">
    <property type="entry name" value="PNPOx_N"/>
    <property type="match status" value="1"/>
</dbReference>
<dbReference type="InterPro" id="IPR012349">
    <property type="entry name" value="Split_barrel_FMN-bd"/>
</dbReference>
<dbReference type="PANTHER" id="PTHR42815">
    <property type="entry name" value="FAD-BINDING, PUTATIVE (AFU_ORTHOLOGUE AFUA_6G07600)-RELATED"/>
    <property type="match status" value="1"/>
</dbReference>
<name>A0ABP5GMT6_9ACTN</name>
<gene>
    <name evidence="3" type="ORF">GCM10009757_24820</name>
</gene>
<feature type="domain" description="Pyridoxamine 5'-phosphate oxidase N-terminal" evidence="2">
    <location>
        <begin position="42"/>
        <end position="168"/>
    </location>
</feature>
<keyword evidence="4" id="KW-1185">Reference proteome</keyword>